<evidence type="ECO:0000313" key="4">
    <source>
        <dbReference type="EMBL" id="ANI93826.1"/>
    </source>
</evidence>
<reference evidence="4 5" key="1">
    <citation type="submission" date="2016-06" db="EMBL/GenBank/DDBJ databases">
        <title>Complete genome sequence of a saline-alkali tolerant type strain Dietzia timorensis ID05-A0528T.</title>
        <authorList>
            <person name="Wu X."/>
        </authorList>
    </citation>
    <scope>NUCLEOTIDE SEQUENCE [LARGE SCALE GENOMIC DNA]</scope>
    <source>
        <strain evidence="4 5">ID05-A0528</strain>
    </source>
</reference>
<dbReference type="Proteomes" id="UP000186104">
    <property type="component" value="Chromosome"/>
</dbReference>
<dbReference type="OrthoDB" id="255603at2"/>
<dbReference type="InterPro" id="IPR049492">
    <property type="entry name" value="BD-FAE-like_dom"/>
</dbReference>
<keyword evidence="1" id="KW-0378">Hydrolase</keyword>
<evidence type="ECO:0000256" key="1">
    <source>
        <dbReference type="ARBA" id="ARBA00022801"/>
    </source>
</evidence>
<keyword evidence="5" id="KW-1185">Reference proteome</keyword>
<dbReference type="KEGG" id="dtm:BJL86_3067"/>
<feature type="region of interest" description="Disordered" evidence="2">
    <location>
        <begin position="38"/>
        <end position="67"/>
    </location>
</feature>
<dbReference type="InterPro" id="IPR050300">
    <property type="entry name" value="GDXG_lipolytic_enzyme"/>
</dbReference>
<gene>
    <name evidence="4" type="ORF">BJL86_3067</name>
</gene>
<name>A0A173LNH1_9ACTN</name>
<feature type="region of interest" description="Disordered" evidence="2">
    <location>
        <begin position="333"/>
        <end position="375"/>
    </location>
</feature>
<dbReference type="Pfam" id="PF20434">
    <property type="entry name" value="BD-FAE"/>
    <property type="match status" value="1"/>
</dbReference>
<evidence type="ECO:0000259" key="3">
    <source>
        <dbReference type="Pfam" id="PF20434"/>
    </source>
</evidence>
<dbReference type="SUPFAM" id="SSF53474">
    <property type="entry name" value="alpha/beta-Hydrolases"/>
    <property type="match status" value="1"/>
</dbReference>
<accession>A0A173LNH1</accession>
<dbReference type="AlphaFoldDB" id="A0A173LNH1"/>
<dbReference type="PANTHER" id="PTHR48081">
    <property type="entry name" value="AB HYDROLASE SUPERFAMILY PROTEIN C4A8.06C"/>
    <property type="match status" value="1"/>
</dbReference>
<dbReference type="EMBL" id="CP015961">
    <property type="protein sequence ID" value="ANI93826.1"/>
    <property type="molecule type" value="Genomic_DNA"/>
</dbReference>
<dbReference type="GO" id="GO:0016787">
    <property type="term" value="F:hydrolase activity"/>
    <property type="evidence" value="ECO:0007669"/>
    <property type="project" value="UniProtKB-KW"/>
</dbReference>
<dbReference type="PANTHER" id="PTHR48081:SF33">
    <property type="entry name" value="KYNURENINE FORMAMIDASE"/>
    <property type="match status" value="1"/>
</dbReference>
<dbReference type="Gene3D" id="3.40.50.1820">
    <property type="entry name" value="alpha/beta hydrolase"/>
    <property type="match status" value="1"/>
</dbReference>
<dbReference type="RefSeq" id="WP_156515398.1">
    <property type="nucleotide sequence ID" value="NZ_CP015961.1"/>
</dbReference>
<feature type="compositionally biased region" description="Low complexity" evidence="2">
    <location>
        <begin position="349"/>
        <end position="375"/>
    </location>
</feature>
<feature type="domain" description="BD-FAE-like" evidence="3">
    <location>
        <begin position="92"/>
        <end position="288"/>
    </location>
</feature>
<dbReference type="InterPro" id="IPR029058">
    <property type="entry name" value="AB_hydrolase_fold"/>
</dbReference>
<organism evidence="4 5">
    <name type="scientific">Dietzia timorensis</name>
    <dbReference type="NCBI Taxonomy" id="499555"/>
    <lineage>
        <taxon>Bacteria</taxon>
        <taxon>Bacillati</taxon>
        <taxon>Actinomycetota</taxon>
        <taxon>Actinomycetes</taxon>
        <taxon>Mycobacteriales</taxon>
        <taxon>Dietziaceae</taxon>
        <taxon>Dietzia</taxon>
    </lineage>
</organism>
<evidence type="ECO:0000313" key="5">
    <source>
        <dbReference type="Proteomes" id="UP000186104"/>
    </source>
</evidence>
<proteinExistence type="predicted"/>
<sequence length="375" mass="39722">MSTSRRRGPAWRRPATRRQMLWGMVAGVGGAAAFSVARTGSDSGSDESSELRGVDRPSTFHYQRPDGPVDVLPPRRTFYRNAAEGGQQTFGDFYLPASVNPSMPVVVLVHGGGWSQEQSLEYMGKLAEDIASFDVAVWNIEYRRTGSGGGWPTTVQDVCDAVDYLPEINDQMGGRLNLDAVSVCGHSSGGHLALWIAGRSALPANLPGANVRQPVSHCVSLAGVADLVKAEESGDRYLKTLLGTTLDEDRKKFVDASPVSHLPTGVEVVAIHGEKDDVVLPAQSEDYVSKARAAGDDARLEIVPGGNHDPWTDIRQGPWKRVRTILLTQLGVPGAHLRGQPPTVTAPVSPGRSESAGGSSGSSSPSTSSSESSSG</sequence>
<evidence type="ECO:0000256" key="2">
    <source>
        <dbReference type="SAM" id="MobiDB-lite"/>
    </source>
</evidence>
<protein>
    <recommendedName>
        <fullName evidence="3">BD-FAE-like domain-containing protein</fullName>
    </recommendedName>
</protein>